<gene>
    <name evidence="1" type="ORF">PHMEG_0001807</name>
</gene>
<dbReference type="Gene3D" id="3.40.395.10">
    <property type="entry name" value="Adenoviral Proteinase, Chain A"/>
    <property type="match status" value="1"/>
</dbReference>
<dbReference type="EMBL" id="NBNE01000071">
    <property type="protein sequence ID" value="OWZ23330.1"/>
    <property type="molecule type" value="Genomic_DNA"/>
</dbReference>
<dbReference type="InterPro" id="IPR038765">
    <property type="entry name" value="Papain-like_cys_pep_sf"/>
</dbReference>
<evidence type="ECO:0000313" key="2">
    <source>
        <dbReference type="Proteomes" id="UP000198211"/>
    </source>
</evidence>
<comment type="caution">
    <text evidence="1">The sequence shown here is derived from an EMBL/GenBank/DDBJ whole genome shotgun (WGS) entry which is preliminary data.</text>
</comment>
<evidence type="ECO:0000313" key="1">
    <source>
        <dbReference type="EMBL" id="OWZ23330.1"/>
    </source>
</evidence>
<name>A0A225X2A7_9STRA</name>
<accession>A0A225X2A7</accession>
<dbReference type="SUPFAM" id="SSF54001">
    <property type="entry name" value="Cysteine proteinases"/>
    <property type="match status" value="1"/>
</dbReference>
<organism evidence="1 2">
    <name type="scientific">Phytophthora megakarya</name>
    <dbReference type="NCBI Taxonomy" id="4795"/>
    <lineage>
        <taxon>Eukaryota</taxon>
        <taxon>Sar</taxon>
        <taxon>Stramenopiles</taxon>
        <taxon>Oomycota</taxon>
        <taxon>Peronosporomycetes</taxon>
        <taxon>Peronosporales</taxon>
        <taxon>Peronosporaceae</taxon>
        <taxon>Phytophthora</taxon>
    </lineage>
</organism>
<dbReference type="STRING" id="4795.A0A225X2A7"/>
<reference evidence="2" key="1">
    <citation type="submission" date="2017-03" db="EMBL/GenBank/DDBJ databases">
        <title>Phytopthora megakarya and P. palmivora, two closely related causual agents of cacao black pod achieved similar genome size and gene model numbers by different mechanisms.</title>
        <authorList>
            <person name="Ali S."/>
            <person name="Shao J."/>
            <person name="Larry D.J."/>
            <person name="Kronmiller B."/>
            <person name="Shen D."/>
            <person name="Strem M.D."/>
            <person name="Melnick R.L."/>
            <person name="Guiltinan M.J."/>
            <person name="Tyler B.M."/>
            <person name="Meinhardt L.W."/>
            <person name="Bailey B.A."/>
        </authorList>
    </citation>
    <scope>NUCLEOTIDE SEQUENCE [LARGE SCALE GENOMIC DNA]</scope>
    <source>
        <strain evidence="2">zdho120</strain>
    </source>
</reference>
<sequence length="117" mass="13612">MASDIFEITAVINFYIDLLSDRDKNLVATRTLQRENYFFSSSFHPILAQYGYNYTGDDLFEKDKIFIPVHVNGVAAEMIVYNFFTECIAINTPLLTSQDDIPYHRLRMVLQIKQGYI</sequence>
<dbReference type="OrthoDB" id="76387at2759"/>
<proteinExistence type="predicted"/>
<dbReference type="Proteomes" id="UP000198211">
    <property type="component" value="Unassembled WGS sequence"/>
</dbReference>
<dbReference type="AlphaFoldDB" id="A0A225X2A7"/>
<keyword evidence="2" id="KW-1185">Reference proteome</keyword>
<protein>
    <submittedName>
        <fullName evidence="1">Uncharacterized protein</fullName>
    </submittedName>
</protein>